<dbReference type="EMBL" id="JACGCI010000262">
    <property type="protein sequence ID" value="KAF6741362.1"/>
    <property type="molecule type" value="Genomic_DNA"/>
</dbReference>
<gene>
    <name evidence="2" type="ORF">DFP72DRAFT_862619</name>
</gene>
<reference evidence="2 3" key="1">
    <citation type="submission" date="2020-07" db="EMBL/GenBank/DDBJ databases">
        <title>Comparative genomics of pyrophilous fungi reveals a link between fire events and developmental genes.</title>
        <authorList>
            <consortium name="DOE Joint Genome Institute"/>
            <person name="Steindorff A.S."/>
            <person name="Carver A."/>
            <person name="Calhoun S."/>
            <person name="Stillman K."/>
            <person name="Liu H."/>
            <person name="Lipzen A."/>
            <person name="Pangilinan J."/>
            <person name="Labutti K."/>
            <person name="Bruns T.D."/>
            <person name="Grigoriev I.V."/>
        </authorList>
    </citation>
    <scope>NUCLEOTIDE SEQUENCE [LARGE SCALE GENOMIC DNA]</scope>
    <source>
        <strain evidence="2 3">CBS 144469</strain>
    </source>
</reference>
<feature type="region of interest" description="Disordered" evidence="1">
    <location>
        <begin position="389"/>
        <end position="430"/>
    </location>
</feature>
<evidence type="ECO:0000313" key="3">
    <source>
        <dbReference type="Proteomes" id="UP000521943"/>
    </source>
</evidence>
<feature type="compositionally biased region" description="Basic and acidic residues" evidence="1">
    <location>
        <begin position="569"/>
        <end position="657"/>
    </location>
</feature>
<evidence type="ECO:0000256" key="1">
    <source>
        <dbReference type="SAM" id="MobiDB-lite"/>
    </source>
</evidence>
<sequence>MQDRLVATQTRSESRTVEKGVWGEEDHTRYKTFGIYKIRRDSKQRRRVTMTSIDGLGTEETILRGFGKAHVPWKRDTRGIAGSRSHGRGGSEVLLRFSGWLEDDTFNPQNARRPCQGYSIERPGPSSRASGGKFRLPQIRFASVARPRIPTGVSIWGGSADCAQACQACPQLRSDSREIDNISGFYLTIGVLARAPIWAPRARYFYLARSVALVGVVGRLRDLSENFESSQWVPPSGFSLYFSLLVSAVPCLDSLYFAMSSTLQSGRGVARLLVQEFACDKPTAQEAYDTLYGKMSVEEHRAKMVPQAKYLTEMLDALDISPEWLTNTPHLGAKLTKTQKILTLVAARATGEDTPLISWELRNRLSKVVTLSLRLKEEARAGDVAMDVDTPKKDVPAIPSGSRGTKRNAPDVAESPSKARHISGDAPRDDWRARAEALSTPEVIRKVRELVARDDRPDSPEARLLNTLLALRAQLFSFEVQMDAISDVRRHVLREQDETTAELRVFISNHSRTTATSTKLIDTPSPPSNTRTANAPIETKAPVASSGPPGGFRATMGPGPAKVTRSSRSRPDGPVKSKEDRRELSKREDPKREGSRRDDAKREDVRPRRDDSKREDSKREGTKREESKRDKPKREESQREETKDEEPVSSRLREKGKQRAAPAPVEKLEPAPEERTEQVPLSWAEDYEADRAARMVVSDGDGEDRVDYSDDGEMSDVSRGYRSDN</sequence>
<dbReference type="Proteomes" id="UP000521943">
    <property type="component" value="Unassembled WGS sequence"/>
</dbReference>
<keyword evidence="3" id="KW-1185">Reference proteome</keyword>
<comment type="caution">
    <text evidence="2">The sequence shown here is derived from an EMBL/GenBank/DDBJ whole genome shotgun (WGS) entry which is preliminary data.</text>
</comment>
<feature type="region of interest" description="Disordered" evidence="1">
    <location>
        <begin position="112"/>
        <end position="131"/>
    </location>
</feature>
<accession>A0A8H6LUJ3</accession>
<organism evidence="2 3">
    <name type="scientific">Ephemerocybe angulata</name>
    <dbReference type="NCBI Taxonomy" id="980116"/>
    <lineage>
        <taxon>Eukaryota</taxon>
        <taxon>Fungi</taxon>
        <taxon>Dikarya</taxon>
        <taxon>Basidiomycota</taxon>
        <taxon>Agaricomycotina</taxon>
        <taxon>Agaricomycetes</taxon>
        <taxon>Agaricomycetidae</taxon>
        <taxon>Agaricales</taxon>
        <taxon>Agaricineae</taxon>
        <taxon>Psathyrellaceae</taxon>
        <taxon>Ephemerocybe</taxon>
    </lineage>
</organism>
<name>A0A8H6LUJ3_9AGAR</name>
<feature type="region of interest" description="Disordered" evidence="1">
    <location>
        <begin position="514"/>
        <end position="725"/>
    </location>
</feature>
<proteinExistence type="predicted"/>
<feature type="compositionally biased region" description="Basic and acidic residues" evidence="1">
    <location>
        <begin position="666"/>
        <end position="677"/>
    </location>
</feature>
<evidence type="ECO:0000313" key="2">
    <source>
        <dbReference type="EMBL" id="KAF6741362.1"/>
    </source>
</evidence>
<protein>
    <submittedName>
        <fullName evidence="2">Uncharacterized protein</fullName>
    </submittedName>
</protein>
<dbReference type="AlphaFoldDB" id="A0A8H6LUJ3"/>